<keyword evidence="2" id="KW-1185">Reference proteome</keyword>
<dbReference type="EMBL" id="JARXIC010000048">
    <property type="protein sequence ID" value="MDQ8196142.1"/>
    <property type="molecule type" value="Genomic_DNA"/>
</dbReference>
<sequence>MNDSYNLAPTVLIEQTTIRINGILLLANMTGSPLQVAFSGCLLPDLILSRISTSTRISYKLAV</sequence>
<evidence type="ECO:0000313" key="1">
    <source>
        <dbReference type="EMBL" id="MDQ8196142.1"/>
    </source>
</evidence>
<protein>
    <submittedName>
        <fullName evidence="1">Uncharacterized protein</fullName>
    </submittedName>
</protein>
<name>A0ABU1AMX5_9BACT</name>
<organism evidence="1 2">
    <name type="scientific">Thalassobacterium sedimentorum</name>
    <dbReference type="NCBI Taxonomy" id="3041258"/>
    <lineage>
        <taxon>Bacteria</taxon>
        <taxon>Pseudomonadati</taxon>
        <taxon>Verrucomicrobiota</taxon>
        <taxon>Opitutia</taxon>
        <taxon>Puniceicoccales</taxon>
        <taxon>Coraliomargaritaceae</taxon>
        <taxon>Thalassobacterium</taxon>
    </lineage>
</organism>
<gene>
    <name evidence="1" type="ORF">QEH59_17030</name>
</gene>
<reference evidence="1 2" key="1">
    <citation type="submission" date="2023-04" db="EMBL/GenBank/DDBJ databases">
        <title>A novel bacteria isolated from coastal sediment.</title>
        <authorList>
            <person name="Liu X.-J."/>
            <person name="Du Z.-J."/>
        </authorList>
    </citation>
    <scope>NUCLEOTIDE SEQUENCE [LARGE SCALE GENOMIC DNA]</scope>
    <source>
        <strain evidence="1 2">SDUM461004</strain>
    </source>
</reference>
<evidence type="ECO:0000313" key="2">
    <source>
        <dbReference type="Proteomes" id="UP001243717"/>
    </source>
</evidence>
<dbReference type="Proteomes" id="UP001243717">
    <property type="component" value="Unassembled WGS sequence"/>
</dbReference>
<comment type="caution">
    <text evidence="1">The sequence shown here is derived from an EMBL/GenBank/DDBJ whole genome shotgun (WGS) entry which is preliminary data.</text>
</comment>
<accession>A0ABU1AMX5</accession>
<proteinExistence type="predicted"/>